<reference evidence="4" key="2">
    <citation type="submission" date="2015-01" db="EMBL/GenBank/DDBJ databases">
        <title>Evolutionary Origins and Diversification of the Mycorrhizal Mutualists.</title>
        <authorList>
            <consortium name="DOE Joint Genome Institute"/>
            <consortium name="Mycorrhizal Genomics Consortium"/>
            <person name="Kohler A."/>
            <person name="Kuo A."/>
            <person name="Nagy L.G."/>
            <person name="Floudas D."/>
            <person name="Copeland A."/>
            <person name="Barry K.W."/>
            <person name="Cichocki N."/>
            <person name="Veneault-Fourrey C."/>
            <person name="LaButti K."/>
            <person name="Lindquist E.A."/>
            <person name="Lipzen A."/>
            <person name="Lundell T."/>
            <person name="Morin E."/>
            <person name="Murat C."/>
            <person name="Riley R."/>
            <person name="Ohm R."/>
            <person name="Sun H."/>
            <person name="Tunlid A."/>
            <person name="Henrissat B."/>
            <person name="Grigoriev I.V."/>
            <person name="Hibbett D.S."/>
            <person name="Martin F."/>
        </authorList>
    </citation>
    <scope>NUCLEOTIDE SEQUENCE [LARGE SCALE GENOMIC DNA]</scope>
    <source>
        <strain evidence="4">Marx 270</strain>
    </source>
</reference>
<protein>
    <submittedName>
        <fullName evidence="3">Uncharacterized protein</fullName>
    </submittedName>
</protein>
<dbReference type="EMBL" id="KN831991">
    <property type="protein sequence ID" value="KIO01103.1"/>
    <property type="molecule type" value="Genomic_DNA"/>
</dbReference>
<dbReference type="InParanoid" id="A0A0C3IW93"/>
<organism evidence="3 4">
    <name type="scientific">Pisolithus tinctorius Marx 270</name>
    <dbReference type="NCBI Taxonomy" id="870435"/>
    <lineage>
        <taxon>Eukaryota</taxon>
        <taxon>Fungi</taxon>
        <taxon>Dikarya</taxon>
        <taxon>Basidiomycota</taxon>
        <taxon>Agaricomycotina</taxon>
        <taxon>Agaricomycetes</taxon>
        <taxon>Agaricomycetidae</taxon>
        <taxon>Boletales</taxon>
        <taxon>Sclerodermatineae</taxon>
        <taxon>Pisolithaceae</taxon>
        <taxon>Pisolithus</taxon>
    </lineage>
</organism>
<keyword evidence="2" id="KW-0812">Transmembrane</keyword>
<feature type="compositionally biased region" description="Polar residues" evidence="1">
    <location>
        <begin position="194"/>
        <end position="206"/>
    </location>
</feature>
<name>A0A0C3IW93_PISTI</name>
<feature type="non-terminal residue" evidence="3">
    <location>
        <position position="1"/>
    </location>
</feature>
<dbReference type="HOGENOM" id="CLU_028293_1_0_1"/>
<evidence type="ECO:0000256" key="2">
    <source>
        <dbReference type="SAM" id="Phobius"/>
    </source>
</evidence>
<keyword evidence="4" id="KW-1185">Reference proteome</keyword>
<keyword evidence="2" id="KW-0472">Membrane</keyword>
<sequence>LPLSVTSSMSPETSSGNQCLCRQKANLDPGQLVLEAQGKQRTTAEKCADDLHGSDFAQVEMLLILTESTLHWLNLTWNASTPNKRAHLAGHVKNWANIVATAGNGTPCNSTTLESSICRMGNLPSSTVPLLTTKATSISSGLVVVLPIINTSANAESNAKFDEPILQVVQASLKCKHADSSSEVEAEADDKVSDLNTNDSSQHKTNSVAQGSVLVGAASTLMSLPASNSTTSGHLCYMNEHLPAELQEGRKWMKQILPTLLTWAGSLSDPWSPTTVQGICSELMDVLASLYQNLDVSDPNSAYQSNFLLQLLAHVHLWPGIGCPDIPELDMTALKEYCVTGAISLFCSALECIIHLFYRGELQVEDQISTCGKATAKMPLKLNKASGKESLSALVFSKQNWGSWTQQYHVLIAKHDNTKLKEIVTMANAILVPSLEMFSEEGSFQVKMADELVTVANQRMNICRLFFFFTYLTDESHRILLSNIITFALVYIVQFLILFPRIHNACLLNYYRLSSFHH</sequence>
<gene>
    <name evidence="3" type="ORF">M404DRAFT_151298</name>
</gene>
<keyword evidence="2" id="KW-1133">Transmembrane helix</keyword>
<dbReference type="Proteomes" id="UP000054217">
    <property type="component" value="Unassembled WGS sequence"/>
</dbReference>
<proteinExistence type="predicted"/>
<evidence type="ECO:0000313" key="3">
    <source>
        <dbReference type="EMBL" id="KIO01103.1"/>
    </source>
</evidence>
<feature type="region of interest" description="Disordered" evidence="1">
    <location>
        <begin position="179"/>
        <end position="206"/>
    </location>
</feature>
<reference evidence="3 4" key="1">
    <citation type="submission" date="2014-04" db="EMBL/GenBank/DDBJ databases">
        <authorList>
            <consortium name="DOE Joint Genome Institute"/>
            <person name="Kuo A."/>
            <person name="Kohler A."/>
            <person name="Costa M.D."/>
            <person name="Nagy L.G."/>
            <person name="Floudas D."/>
            <person name="Copeland A."/>
            <person name="Barry K.W."/>
            <person name="Cichocki N."/>
            <person name="Veneault-Fourrey C."/>
            <person name="LaButti K."/>
            <person name="Lindquist E.A."/>
            <person name="Lipzen A."/>
            <person name="Lundell T."/>
            <person name="Morin E."/>
            <person name="Murat C."/>
            <person name="Sun H."/>
            <person name="Tunlid A."/>
            <person name="Henrissat B."/>
            <person name="Grigoriev I.V."/>
            <person name="Hibbett D.S."/>
            <person name="Martin F."/>
            <person name="Nordberg H.P."/>
            <person name="Cantor M.N."/>
            <person name="Hua S.X."/>
        </authorList>
    </citation>
    <scope>NUCLEOTIDE SEQUENCE [LARGE SCALE GENOMIC DNA]</scope>
    <source>
        <strain evidence="3 4">Marx 270</strain>
    </source>
</reference>
<feature type="transmembrane region" description="Helical" evidence="2">
    <location>
        <begin position="479"/>
        <end position="499"/>
    </location>
</feature>
<evidence type="ECO:0000313" key="4">
    <source>
        <dbReference type="Proteomes" id="UP000054217"/>
    </source>
</evidence>
<dbReference type="AlphaFoldDB" id="A0A0C3IW93"/>
<evidence type="ECO:0000256" key="1">
    <source>
        <dbReference type="SAM" id="MobiDB-lite"/>
    </source>
</evidence>
<dbReference type="OrthoDB" id="2690833at2759"/>
<accession>A0A0C3IW93</accession>